<sequence>MSYNFLRQWWSLESDIVEKDDRRVDKSLIARRAVTCSIKSGSLKKLLDGLGSDSEEESGNEATSSPTREPEPLRGDVLKAKTLEFRDISSSLINIFKRNSPHRKRTSQEEYF</sequence>
<accession>A0ABS8SYS4</accession>
<protein>
    <submittedName>
        <fullName evidence="2">Uncharacterized protein</fullName>
    </submittedName>
</protein>
<name>A0ABS8SYS4_DATST</name>
<evidence type="ECO:0000256" key="1">
    <source>
        <dbReference type="SAM" id="MobiDB-lite"/>
    </source>
</evidence>
<reference evidence="2 3" key="1">
    <citation type="journal article" date="2021" name="BMC Genomics">
        <title>Datura genome reveals duplications of psychoactive alkaloid biosynthetic genes and high mutation rate following tissue culture.</title>
        <authorList>
            <person name="Rajewski A."/>
            <person name="Carter-House D."/>
            <person name="Stajich J."/>
            <person name="Litt A."/>
        </authorList>
    </citation>
    <scope>NUCLEOTIDE SEQUENCE [LARGE SCALE GENOMIC DNA]</scope>
    <source>
        <strain evidence="2">AR-01</strain>
    </source>
</reference>
<comment type="caution">
    <text evidence="2">The sequence shown here is derived from an EMBL/GenBank/DDBJ whole genome shotgun (WGS) entry which is preliminary data.</text>
</comment>
<organism evidence="2 3">
    <name type="scientific">Datura stramonium</name>
    <name type="common">Jimsonweed</name>
    <name type="synonym">Common thornapple</name>
    <dbReference type="NCBI Taxonomy" id="4076"/>
    <lineage>
        <taxon>Eukaryota</taxon>
        <taxon>Viridiplantae</taxon>
        <taxon>Streptophyta</taxon>
        <taxon>Embryophyta</taxon>
        <taxon>Tracheophyta</taxon>
        <taxon>Spermatophyta</taxon>
        <taxon>Magnoliopsida</taxon>
        <taxon>eudicotyledons</taxon>
        <taxon>Gunneridae</taxon>
        <taxon>Pentapetalae</taxon>
        <taxon>asterids</taxon>
        <taxon>lamiids</taxon>
        <taxon>Solanales</taxon>
        <taxon>Solanaceae</taxon>
        <taxon>Solanoideae</taxon>
        <taxon>Datureae</taxon>
        <taxon>Datura</taxon>
    </lineage>
</organism>
<dbReference type="EMBL" id="JACEIK010000946">
    <property type="protein sequence ID" value="MCD7464210.1"/>
    <property type="molecule type" value="Genomic_DNA"/>
</dbReference>
<dbReference type="Proteomes" id="UP000823775">
    <property type="component" value="Unassembled WGS sequence"/>
</dbReference>
<feature type="region of interest" description="Disordered" evidence="1">
    <location>
        <begin position="49"/>
        <end position="76"/>
    </location>
</feature>
<evidence type="ECO:0000313" key="2">
    <source>
        <dbReference type="EMBL" id="MCD7464210.1"/>
    </source>
</evidence>
<proteinExistence type="predicted"/>
<gene>
    <name evidence="2" type="ORF">HAX54_052291</name>
</gene>
<keyword evidence="3" id="KW-1185">Reference proteome</keyword>
<evidence type="ECO:0000313" key="3">
    <source>
        <dbReference type="Proteomes" id="UP000823775"/>
    </source>
</evidence>